<evidence type="ECO:0000313" key="1">
    <source>
        <dbReference type="EMBL" id="KKM27203.1"/>
    </source>
</evidence>
<proteinExistence type="predicted"/>
<comment type="caution">
    <text evidence="2">The sequence shown here is derived from an EMBL/GenBank/DDBJ whole genome shotgun (WGS) entry which is preliminary data.</text>
</comment>
<reference evidence="2" key="1">
    <citation type="journal article" date="2015" name="Nature">
        <title>Complex archaea that bridge the gap between prokaryotes and eukaryotes.</title>
        <authorList>
            <person name="Spang A."/>
            <person name="Saw J.H."/>
            <person name="Jorgensen S.L."/>
            <person name="Zaremba-Niedzwiedzka K."/>
            <person name="Martijn J."/>
            <person name="Lind A.E."/>
            <person name="van Eijk R."/>
            <person name="Schleper C."/>
            <person name="Guy L."/>
            <person name="Ettema T.J."/>
        </authorList>
    </citation>
    <scope>NUCLEOTIDE SEQUENCE</scope>
</reference>
<feature type="non-terminal residue" evidence="2">
    <location>
        <position position="1"/>
    </location>
</feature>
<organism evidence="2">
    <name type="scientific">marine sediment metagenome</name>
    <dbReference type="NCBI Taxonomy" id="412755"/>
    <lineage>
        <taxon>unclassified sequences</taxon>
        <taxon>metagenomes</taxon>
        <taxon>ecological metagenomes</taxon>
    </lineage>
</organism>
<name>A0A0F9LI81_9ZZZZ</name>
<dbReference type="EMBL" id="LAZR01012366">
    <property type="protein sequence ID" value="KKM27210.1"/>
    <property type="molecule type" value="Genomic_DNA"/>
</dbReference>
<accession>A0A0F9LI81</accession>
<sequence length="120" mass="13853">VRVRLPFAEGNYAWLRDGRRARPNWNADLTCWELPKAWFNDLVNRSLRRWGRIYVIQPYREQEICAPACMNATGHECQCSCMGANHGQGDDGGWFSTDDAFAARWGERELACRLMTIQAK</sequence>
<dbReference type="EMBL" id="LAZR01012366">
    <property type="protein sequence ID" value="KKM27203.1"/>
    <property type="molecule type" value="Genomic_DNA"/>
</dbReference>
<dbReference type="AlphaFoldDB" id="A0A0F9LI81"/>
<gene>
    <name evidence="1" type="ORF">LCGC14_1577010</name>
    <name evidence="2" type="ORF">LCGC14_1577080</name>
</gene>
<protein>
    <submittedName>
        <fullName evidence="2">Uncharacterized protein</fullName>
    </submittedName>
</protein>
<evidence type="ECO:0000313" key="2">
    <source>
        <dbReference type="EMBL" id="KKM27210.1"/>
    </source>
</evidence>